<dbReference type="Pfam" id="PF14730">
    <property type="entry name" value="DUF4468"/>
    <property type="match status" value="1"/>
</dbReference>
<gene>
    <name evidence="3" type="ORF">ACFSQJ_08920</name>
</gene>
<dbReference type="Proteomes" id="UP001597526">
    <property type="component" value="Unassembled WGS sequence"/>
</dbReference>
<dbReference type="RefSeq" id="WP_377766603.1">
    <property type="nucleotide sequence ID" value="NZ_JBHULB010000008.1"/>
</dbReference>
<feature type="domain" description="DUF4468" evidence="2">
    <location>
        <begin position="35"/>
        <end position="128"/>
    </location>
</feature>
<evidence type="ECO:0000313" key="4">
    <source>
        <dbReference type="Proteomes" id="UP001597526"/>
    </source>
</evidence>
<accession>A0ABW5MVL5</accession>
<keyword evidence="4" id="KW-1185">Reference proteome</keyword>
<organism evidence="3 4">
    <name type="scientific">Croceitalea marina</name>
    <dbReference type="NCBI Taxonomy" id="1775166"/>
    <lineage>
        <taxon>Bacteria</taxon>
        <taxon>Pseudomonadati</taxon>
        <taxon>Bacteroidota</taxon>
        <taxon>Flavobacteriia</taxon>
        <taxon>Flavobacteriales</taxon>
        <taxon>Flavobacteriaceae</taxon>
        <taxon>Croceitalea</taxon>
    </lineage>
</organism>
<dbReference type="Gene3D" id="3.30.530.80">
    <property type="match status" value="1"/>
</dbReference>
<protein>
    <submittedName>
        <fullName evidence="3">DUF4468 domain-containing protein</fullName>
    </submittedName>
</protein>
<keyword evidence="1" id="KW-0732">Signal</keyword>
<reference evidence="4" key="1">
    <citation type="journal article" date="2019" name="Int. J. Syst. Evol. Microbiol.">
        <title>The Global Catalogue of Microorganisms (GCM) 10K type strain sequencing project: providing services to taxonomists for standard genome sequencing and annotation.</title>
        <authorList>
            <consortium name="The Broad Institute Genomics Platform"/>
            <consortium name="The Broad Institute Genome Sequencing Center for Infectious Disease"/>
            <person name="Wu L."/>
            <person name="Ma J."/>
        </authorList>
    </citation>
    <scope>NUCLEOTIDE SEQUENCE [LARGE SCALE GENOMIC DNA]</scope>
    <source>
        <strain evidence="4">KCTC 52368</strain>
    </source>
</reference>
<feature type="chain" id="PRO_5045261933" evidence="1">
    <location>
        <begin position="23"/>
        <end position="223"/>
    </location>
</feature>
<proteinExistence type="predicted"/>
<name>A0ABW5MVL5_9FLAO</name>
<sequence>MKKTNLIFGIILVLMTSLNCNAQEYEQEEKTISGIFDIEGKSKTEIFASINKWIALNYNSAQNVVQLNDKESGNIIVKGINEAVYKNVMKELYPKNKYMQEFSTVEFNHTMEINIKDNKFRIIYTLTDIITPAPVAGYNLESQYNMVFEMIDFTGLKQEKIDNYNNYIEELWKKAMVGKKKREKFKEMTKPTFEEMNKGVIESIKSTMISIEKAVKSTKKDDW</sequence>
<feature type="signal peptide" evidence="1">
    <location>
        <begin position="1"/>
        <end position="22"/>
    </location>
</feature>
<evidence type="ECO:0000259" key="2">
    <source>
        <dbReference type="Pfam" id="PF14730"/>
    </source>
</evidence>
<evidence type="ECO:0000256" key="1">
    <source>
        <dbReference type="SAM" id="SignalP"/>
    </source>
</evidence>
<dbReference type="EMBL" id="JBHULB010000008">
    <property type="protein sequence ID" value="MFD2587051.1"/>
    <property type="molecule type" value="Genomic_DNA"/>
</dbReference>
<comment type="caution">
    <text evidence="3">The sequence shown here is derived from an EMBL/GenBank/DDBJ whole genome shotgun (WGS) entry which is preliminary data.</text>
</comment>
<evidence type="ECO:0000313" key="3">
    <source>
        <dbReference type="EMBL" id="MFD2587051.1"/>
    </source>
</evidence>
<dbReference type="InterPro" id="IPR027823">
    <property type="entry name" value="DUF4468"/>
</dbReference>